<evidence type="ECO:0000259" key="2">
    <source>
        <dbReference type="Pfam" id="PF04773"/>
    </source>
</evidence>
<keyword evidence="1" id="KW-1133">Transmembrane helix</keyword>
<sequence>MMDFADYQIEDYVMDDSFQAYCLGQDPQHVAFWEKWIAEHPSKQREVEEAKALVKEILVYERATTLEGNYLSVRNQLQAYIKAPSKKTTFVHPIKQPVWWQSWAAAILLVVVASAIFFWNQSQRNDVAEVTPPLEYIIKETPTGQRSTISLSDGTVIKLNSESRLRIPKNYSADQRKVYLEGEAFFEVAKDSLHPFRILSGKVETKVLGTSFNIRAYPEASQIQVAVVTGKVQVSTTKDASQEALMLTPNEMGVFNKGDHLLSKTGFDSRKMISWKDDIIYFYKDDLSEVVTKLERWYGVDIEVHNNANTRNLFKGSFQDESLENVLMGLSEIVPFDYQFQEGKVFIKLR</sequence>
<dbReference type="Proteomes" id="UP001403385">
    <property type="component" value="Unassembled WGS sequence"/>
</dbReference>
<reference evidence="4 5" key="1">
    <citation type="submission" date="2024-04" db="EMBL/GenBank/DDBJ databases">
        <title>Novel genus in family Flammeovirgaceae.</title>
        <authorList>
            <person name="Nguyen T.H."/>
            <person name="Vuong T.Q."/>
            <person name="Le H."/>
            <person name="Kim S.-G."/>
        </authorList>
    </citation>
    <scope>NUCLEOTIDE SEQUENCE [LARGE SCALE GENOMIC DNA]</scope>
    <source>
        <strain evidence="4 5">JCM 23209</strain>
    </source>
</reference>
<evidence type="ECO:0000256" key="1">
    <source>
        <dbReference type="SAM" id="Phobius"/>
    </source>
</evidence>
<feature type="domain" description="Protein FecR C-terminal" evidence="3">
    <location>
        <begin position="280"/>
        <end position="346"/>
    </location>
</feature>
<dbReference type="PANTHER" id="PTHR30273">
    <property type="entry name" value="PERIPLASMIC SIGNAL SENSOR AND SIGMA FACTOR ACTIVATOR FECR-RELATED"/>
    <property type="match status" value="1"/>
</dbReference>
<dbReference type="InterPro" id="IPR006860">
    <property type="entry name" value="FecR"/>
</dbReference>
<name>A0AAW9SBF5_9BACT</name>
<dbReference type="Pfam" id="PF16344">
    <property type="entry name" value="FecR_C"/>
    <property type="match status" value="1"/>
</dbReference>
<proteinExistence type="predicted"/>
<dbReference type="Gene3D" id="2.60.120.1440">
    <property type="match status" value="1"/>
</dbReference>
<dbReference type="RefSeq" id="WP_346822588.1">
    <property type="nucleotide sequence ID" value="NZ_JBDKWZ010000010.1"/>
</dbReference>
<keyword evidence="1" id="KW-0812">Transmembrane</keyword>
<dbReference type="EMBL" id="JBDKWZ010000010">
    <property type="protein sequence ID" value="MEN7549810.1"/>
    <property type="molecule type" value="Genomic_DNA"/>
</dbReference>
<gene>
    <name evidence="4" type="ORF">AAG747_17935</name>
</gene>
<keyword evidence="1" id="KW-0472">Membrane</keyword>
<evidence type="ECO:0000313" key="5">
    <source>
        <dbReference type="Proteomes" id="UP001403385"/>
    </source>
</evidence>
<feature type="domain" description="FecR protein" evidence="2">
    <location>
        <begin position="140"/>
        <end position="233"/>
    </location>
</feature>
<dbReference type="PIRSF" id="PIRSF018266">
    <property type="entry name" value="FecR"/>
    <property type="match status" value="1"/>
</dbReference>
<comment type="caution">
    <text evidence="4">The sequence shown here is derived from an EMBL/GenBank/DDBJ whole genome shotgun (WGS) entry which is preliminary data.</text>
</comment>
<dbReference type="Gene3D" id="3.55.50.30">
    <property type="match status" value="1"/>
</dbReference>
<dbReference type="AlphaFoldDB" id="A0AAW9SBF5"/>
<organism evidence="4 5">
    <name type="scientific">Rapidithrix thailandica</name>
    <dbReference type="NCBI Taxonomy" id="413964"/>
    <lineage>
        <taxon>Bacteria</taxon>
        <taxon>Pseudomonadati</taxon>
        <taxon>Bacteroidota</taxon>
        <taxon>Cytophagia</taxon>
        <taxon>Cytophagales</taxon>
        <taxon>Flammeovirgaceae</taxon>
        <taxon>Rapidithrix</taxon>
    </lineage>
</organism>
<feature type="transmembrane region" description="Helical" evidence="1">
    <location>
        <begin position="98"/>
        <end position="119"/>
    </location>
</feature>
<dbReference type="InterPro" id="IPR012373">
    <property type="entry name" value="Ferrdict_sens_TM"/>
</dbReference>
<dbReference type="InterPro" id="IPR032508">
    <property type="entry name" value="FecR_C"/>
</dbReference>
<dbReference type="Pfam" id="PF04773">
    <property type="entry name" value="FecR"/>
    <property type="match status" value="1"/>
</dbReference>
<keyword evidence="5" id="KW-1185">Reference proteome</keyword>
<evidence type="ECO:0000259" key="3">
    <source>
        <dbReference type="Pfam" id="PF16344"/>
    </source>
</evidence>
<dbReference type="GO" id="GO:0016989">
    <property type="term" value="F:sigma factor antagonist activity"/>
    <property type="evidence" value="ECO:0007669"/>
    <property type="project" value="TreeGrafter"/>
</dbReference>
<evidence type="ECO:0000313" key="4">
    <source>
        <dbReference type="EMBL" id="MEN7549810.1"/>
    </source>
</evidence>
<protein>
    <submittedName>
        <fullName evidence="4">FecR domain-containing protein</fullName>
    </submittedName>
</protein>
<dbReference type="PANTHER" id="PTHR30273:SF2">
    <property type="entry name" value="PROTEIN FECR"/>
    <property type="match status" value="1"/>
</dbReference>
<accession>A0AAW9SBF5</accession>